<protein>
    <submittedName>
        <fullName evidence="3">DUF6265 family protein</fullName>
    </submittedName>
</protein>
<accession>A0ABU2Y995</accession>
<gene>
    <name evidence="3" type="ORF">RM519_10285</name>
</gene>
<organism evidence="3 4">
    <name type="scientific">Urechidicola vernalis</name>
    <dbReference type="NCBI Taxonomy" id="3075600"/>
    <lineage>
        <taxon>Bacteria</taxon>
        <taxon>Pseudomonadati</taxon>
        <taxon>Bacteroidota</taxon>
        <taxon>Flavobacteriia</taxon>
        <taxon>Flavobacteriales</taxon>
        <taxon>Flavobacteriaceae</taxon>
        <taxon>Urechidicola</taxon>
    </lineage>
</organism>
<dbReference type="Proteomes" id="UP001252186">
    <property type="component" value="Unassembled WGS sequence"/>
</dbReference>
<evidence type="ECO:0000259" key="2">
    <source>
        <dbReference type="Pfam" id="PF19780"/>
    </source>
</evidence>
<feature type="domain" description="DUF6265" evidence="2">
    <location>
        <begin position="28"/>
        <end position="132"/>
    </location>
</feature>
<feature type="signal peptide" evidence="1">
    <location>
        <begin position="1"/>
        <end position="19"/>
    </location>
</feature>
<dbReference type="RefSeq" id="WP_311593721.1">
    <property type="nucleotide sequence ID" value="NZ_JAVRHV010000005.1"/>
</dbReference>
<proteinExistence type="predicted"/>
<keyword evidence="4" id="KW-1185">Reference proteome</keyword>
<evidence type="ECO:0000313" key="3">
    <source>
        <dbReference type="EMBL" id="MDT0553633.1"/>
    </source>
</evidence>
<evidence type="ECO:0000313" key="4">
    <source>
        <dbReference type="Proteomes" id="UP001252186"/>
    </source>
</evidence>
<dbReference type="InterPro" id="IPR046232">
    <property type="entry name" value="DUF6265"/>
</dbReference>
<dbReference type="EMBL" id="JAVRHV010000005">
    <property type="protein sequence ID" value="MDT0553633.1"/>
    <property type="molecule type" value="Genomic_DNA"/>
</dbReference>
<reference evidence="3 4" key="1">
    <citation type="submission" date="2023-09" db="EMBL/GenBank/DDBJ databases">
        <authorList>
            <person name="Rey-Velasco X."/>
        </authorList>
    </citation>
    <scope>NUCLEOTIDE SEQUENCE [LARGE SCALE GENOMIC DNA]</scope>
    <source>
        <strain evidence="3 4">P050</strain>
    </source>
</reference>
<evidence type="ECO:0000256" key="1">
    <source>
        <dbReference type="SAM" id="SignalP"/>
    </source>
</evidence>
<keyword evidence="1" id="KW-0732">Signal</keyword>
<feature type="chain" id="PRO_5045528799" evidence="1">
    <location>
        <begin position="20"/>
        <end position="148"/>
    </location>
</feature>
<dbReference type="Pfam" id="PF19780">
    <property type="entry name" value="DUF6265"/>
    <property type="match status" value="1"/>
</dbReference>
<comment type="caution">
    <text evidence="3">The sequence shown here is derived from an EMBL/GenBank/DDBJ whole genome shotgun (WGS) entry which is preliminary data.</text>
</comment>
<sequence>MKVTRFISIFIFCSINMLAQNFSIHDFKGTWKYEHKETYEVWTKQNDSVLNGVSYKLQNGEKKISEKLKLQKIEDQIIYSAQVLNQNNAKWIDFELNNRVKDKLSFENTTHDFPNKIQYTLITKEKILVEVKDNNNQGFSFYLLKIKE</sequence>
<name>A0ABU2Y995_9FLAO</name>